<organism evidence="2 3">
    <name type="scientific">Oxynema aestuarii AP17</name>
    <dbReference type="NCBI Taxonomy" id="2064643"/>
    <lineage>
        <taxon>Bacteria</taxon>
        <taxon>Bacillati</taxon>
        <taxon>Cyanobacteriota</taxon>
        <taxon>Cyanophyceae</taxon>
        <taxon>Oscillatoriophycideae</taxon>
        <taxon>Oscillatoriales</taxon>
        <taxon>Oscillatoriaceae</taxon>
        <taxon>Oxynema</taxon>
        <taxon>Oxynema aestuarii</taxon>
    </lineage>
</organism>
<evidence type="ECO:0000313" key="3">
    <source>
        <dbReference type="Proteomes" id="UP000500857"/>
    </source>
</evidence>
<gene>
    <name evidence="2" type="ORF">HCG48_07735</name>
</gene>
<dbReference type="RefSeq" id="WP_168568639.1">
    <property type="nucleotide sequence ID" value="NZ_CP051167.1"/>
</dbReference>
<evidence type="ECO:0000313" key="2">
    <source>
        <dbReference type="EMBL" id="QIZ70484.1"/>
    </source>
</evidence>
<feature type="signal peptide" evidence="1">
    <location>
        <begin position="1"/>
        <end position="19"/>
    </location>
</feature>
<dbReference type="EMBL" id="CP051167">
    <property type="protein sequence ID" value="QIZ70484.1"/>
    <property type="molecule type" value="Genomic_DNA"/>
</dbReference>
<dbReference type="KEGG" id="oxy:HCG48_07735"/>
<reference evidence="2 3" key="1">
    <citation type="submission" date="2020-04" db="EMBL/GenBank/DDBJ databases">
        <authorList>
            <person name="Basu S."/>
            <person name="Maruthanayagam V."/>
            <person name="Chakraborty S."/>
            <person name="Pramanik A."/>
            <person name="Mukherjee J."/>
            <person name="Brink B."/>
        </authorList>
    </citation>
    <scope>NUCLEOTIDE SEQUENCE [LARGE SCALE GENOMIC DNA]</scope>
    <source>
        <strain evidence="2 3">AP17</strain>
    </source>
</reference>
<evidence type="ECO:0000256" key="1">
    <source>
        <dbReference type="SAM" id="SignalP"/>
    </source>
</evidence>
<proteinExistence type="predicted"/>
<dbReference type="AlphaFoldDB" id="A0A6H1TV41"/>
<accession>A0A6H1TV41</accession>
<dbReference type="Proteomes" id="UP000500857">
    <property type="component" value="Chromosome"/>
</dbReference>
<keyword evidence="1" id="KW-0732">Signal</keyword>
<protein>
    <submittedName>
        <fullName evidence="2">DUF11 domain-containing protein</fullName>
    </submittedName>
</protein>
<sequence length="173" mass="19057">MLKISLVRLSLIAVLLGTAALPLRGQTPEESVRLQLEVDRRIAESDRVSWVDLPGRCTEASCRVQPGDTLRYTVTGINDSDRAIANFVITQPLDPQTSYILDSLSATPAAQLSYSIDGGRTFSANPTIEVAEANGRVERRPAPAERYTHVRVRFREPIAARGQAIAQFQVRVK</sequence>
<keyword evidence="3" id="KW-1185">Reference proteome</keyword>
<feature type="chain" id="PRO_5026237615" evidence="1">
    <location>
        <begin position="20"/>
        <end position="173"/>
    </location>
</feature>
<name>A0A6H1TV41_9CYAN</name>